<evidence type="ECO:0000313" key="3">
    <source>
        <dbReference type="Proteomes" id="UP001595476"/>
    </source>
</evidence>
<name>A0ABV7HLP8_9GAMM</name>
<dbReference type="InterPro" id="IPR035959">
    <property type="entry name" value="RutC-like_sf"/>
</dbReference>
<keyword evidence="3" id="KW-1185">Reference proteome</keyword>
<accession>A0ABV7HLP8</accession>
<organism evidence="2 3">
    <name type="scientific">Litoribrevibacter euphylliae</name>
    <dbReference type="NCBI Taxonomy" id="1834034"/>
    <lineage>
        <taxon>Bacteria</taxon>
        <taxon>Pseudomonadati</taxon>
        <taxon>Pseudomonadota</taxon>
        <taxon>Gammaproteobacteria</taxon>
        <taxon>Oceanospirillales</taxon>
        <taxon>Oceanospirillaceae</taxon>
        <taxon>Litoribrevibacter</taxon>
    </lineage>
</organism>
<dbReference type="PROSITE" id="PS01094">
    <property type="entry name" value="UPF0076"/>
    <property type="match status" value="1"/>
</dbReference>
<evidence type="ECO:0000313" key="2">
    <source>
        <dbReference type="EMBL" id="MFC3152602.1"/>
    </source>
</evidence>
<dbReference type="SUPFAM" id="SSF55298">
    <property type="entry name" value="YjgF-like"/>
    <property type="match status" value="1"/>
</dbReference>
<dbReference type="InterPro" id="IPR006175">
    <property type="entry name" value="YjgF/YER057c/UK114"/>
</dbReference>
<dbReference type="CDD" id="cd00448">
    <property type="entry name" value="YjgF_YER057c_UK114_family"/>
    <property type="match status" value="1"/>
</dbReference>
<dbReference type="Proteomes" id="UP001595476">
    <property type="component" value="Unassembled WGS sequence"/>
</dbReference>
<reference evidence="3" key="1">
    <citation type="journal article" date="2019" name="Int. J. Syst. Evol. Microbiol.">
        <title>The Global Catalogue of Microorganisms (GCM) 10K type strain sequencing project: providing services to taxonomists for standard genome sequencing and annotation.</title>
        <authorList>
            <consortium name="The Broad Institute Genomics Platform"/>
            <consortium name="The Broad Institute Genome Sequencing Center for Infectious Disease"/>
            <person name="Wu L."/>
            <person name="Ma J."/>
        </authorList>
    </citation>
    <scope>NUCLEOTIDE SEQUENCE [LARGE SCALE GENOMIC DNA]</scope>
    <source>
        <strain evidence="3">KCTC 52438</strain>
    </source>
</reference>
<gene>
    <name evidence="2" type="ORF">ACFOEK_16315</name>
</gene>
<dbReference type="RefSeq" id="WP_386722530.1">
    <property type="nucleotide sequence ID" value="NZ_JBHRSZ010000007.1"/>
</dbReference>
<protein>
    <submittedName>
        <fullName evidence="2">RidA family protein</fullName>
    </submittedName>
</protein>
<dbReference type="NCBIfam" id="TIGR00004">
    <property type="entry name" value="Rid family detoxifying hydrolase"/>
    <property type="match status" value="1"/>
</dbReference>
<proteinExistence type="inferred from homology"/>
<dbReference type="Gene3D" id="3.30.1330.40">
    <property type="entry name" value="RutC-like"/>
    <property type="match status" value="1"/>
</dbReference>
<dbReference type="PANTHER" id="PTHR11803">
    <property type="entry name" value="2-IMINOBUTANOATE/2-IMINOPROPANOATE DEAMINASE RIDA"/>
    <property type="match status" value="1"/>
</dbReference>
<dbReference type="PANTHER" id="PTHR11803:SF39">
    <property type="entry name" value="2-IMINOBUTANOATE_2-IMINOPROPANOATE DEAMINASE"/>
    <property type="match status" value="1"/>
</dbReference>
<evidence type="ECO:0000256" key="1">
    <source>
        <dbReference type="ARBA" id="ARBA00010552"/>
    </source>
</evidence>
<dbReference type="InterPro" id="IPR006056">
    <property type="entry name" value="RidA"/>
</dbReference>
<dbReference type="InterPro" id="IPR019897">
    <property type="entry name" value="RidA_CS"/>
</dbReference>
<dbReference type="Pfam" id="PF01042">
    <property type="entry name" value="Ribonuc_L-PSP"/>
    <property type="match status" value="1"/>
</dbReference>
<comment type="caution">
    <text evidence="2">The sequence shown here is derived from an EMBL/GenBank/DDBJ whole genome shotgun (WGS) entry which is preliminary data.</text>
</comment>
<dbReference type="EMBL" id="JBHRSZ010000007">
    <property type="protein sequence ID" value="MFC3152602.1"/>
    <property type="molecule type" value="Genomic_DNA"/>
</dbReference>
<sequence length="137" mass="14587">MSNKAIIKTDKAPEAIGTYSQAVKVGTTVYLSGQIPLIPETMELVDTGIEDQIEQVFKNLTAVAEAAGGSLQDMVKLNIFLTDLGNFAKVNEIMAKHFVQPYPARAAIEISALPKGAGVEMDGILEVGSSSSDHFSM</sequence>
<comment type="similarity">
    <text evidence="1">Belongs to the RutC family.</text>
</comment>